<evidence type="ECO:0000256" key="6">
    <source>
        <dbReference type="ARBA" id="ARBA00004601"/>
    </source>
</evidence>
<keyword evidence="20" id="KW-1185">Reference proteome</keyword>
<evidence type="ECO:0000256" key="17">
    <source>
        <dbReference type="ARBA" id="ARBA00024088"/>
    </source>
</evidence>
<evidence type="ECO:0000256" key="3">
    <source>
        <dbReference type="ARBA" id="ARBA00004234"/>
    </source>
</evidence>
<evidence type="ECO:0000256" key="18">
    <source>
        <dbReference type="SAM" id="Phobius"/>
    </source>
</evidence>
<proteinExistence type="inferred from homology"/>
<organism evidence="19 20">
    <name type="scientific">Rhynocoris fuscipes</name>
    <dbReference type="NCBI Taxonomy" id="488301"/>
    <lineage>
        <taxon>Eukaryota</taxon>
        <taxon>Metazoa</taxon>
        <taxon>Ecdysozoa</taxon>
        <taxon>Arthropoda</taxon>
        <taxon>Hexapoda</taxon>
        <taxon>Insecta</taxon>
        <taxon>Pterygota</taxon>
        <taxon>Neoptera</taxon>
        <taxon>Paraneoptera</taxon>
        <taxon>Hemiptera</taxon>
        <taxon>Heteroptera</taxon>
        <taxon>Panheteroptera</taxon>
        <taxon>Cimicomorpha</taxon>
        <taxon>Reduviidae</taxon>
        <taxon>Harpactorinae</taxon>
        <taxon>Harpactorini</taxon>
        <taxon>Rhynocoris</taxon>
    </lineage>
</organism>
<dbReference type="Proteomes" id="UP001461498">
    <property type="component" value="Unassembled WGS sequence"/>
</dbReference>
<comment type="function">
    <text evidence="16">Involved in trafficking and recycling of synaptic vesicles.</text>
</comment>
<evidence type="ECO:0000256" key="9">
    <source>
        <dbReference type="ARBA" id="ARBA00022692"/>
    </source>
</evidence>
<feature type="transmembrane region" description="Helical" evidence="18">
    <location>
        <begin position="37"/>
        <end position="59"/>
    </location>
</feature>
<comment type="similarity">
    <text evidence="8">Belongs to the TMEM134/TMEM230 family.</text>
</comment>
<accession>A0AAW1DEP6</accession>
<dbReference type="PANTHER" id="PTHR15664:SF6">
    <property type="entry name" value="TRANSMEMBRANE PROTEIN 230"/>
    <property type="match status" value="1"/>
</dbReference>
<evidence type="ECO:0000256" key="12">
    <source>
        <dbReference type="ARBA" id="ARBA00023018"/>
    </source>
</evidence>
<dbReference type="GO" id="GO:0005794">
    <property type="term" value="C:Golgi apparatus"/>
    <property type="evidence" value="ECO:0007669"/>
    <property type="project" value="UniProtKB-SubCell"/>
</dbReference>
<dbReference type="Pfam" id="PF05915">
    <property type="entry name" value="TMEM_230_134"/>
    <property type="match status" value="1"/>
</dbReference>
<dbReference type="InterPro" id="IPR044234">
    <property type="entry name" value="TMEM230"/>
</dbReference>
<keyword evidence="12" id="KW-0770">Synapse</keyword>
<dbReference type="GO" id="GO:0008021">
    <property type="term" value="C:synaptic vesicle"/>
    <property type="evidence" value="ECO:0007669"/>
    <property type="project" value="UniProtKB-SubCell"/>
</dbReference>
<evidence type="ECO:0000256" key="8">
    <source>
        <dbReference type="ARBA" id="ARBA00007743"/>
    </source>
</evidence>
<name>A0AAW1DEP6_9HEMI</name>
<sequence>MNNHREYEKIKYRRYRKQTDDDTYIDEQIEPKIPWKAIGLAVLLFIGGLFLLIIGILIVTGHIDTKYDDRTWPIFILGILMFLPGAYHIRIAYYAFRGHQGYSFDEIPEFE</sequence>
<gene>
    <name evidence="19" type="ORF">O3M35_006372</name>
</gene>
<keyword evidence="14 18" id="KW-0472">Membrane</keyword>
<keyword evidence="13" id="KW-0333">Golgi apparatus</keyword>
<dbReference type="GO" id="GO:0005776">
    <property type="term" value="C:autophagosome"/>
    <property type="evidence" value="ECO:0007669"/>
    <property type="project" value="UniProtKB-SubCell"/>
</dbReference>
<evidence type="ECO:0000256" key="2">
    <source>
        <dbReference type="ARBA" id="ARBA00004172"/>
    </source>
</evidence>
<evidence type="ECO:0000313" key="20">
    <source>
        <dbReference type="Proteomes" id="UP001461498"/>
    </source>
</evidence>
<dbReference type="AlphaFoldDB" id="A0AAW1DEP6"/>
<dbReference type="GO" id="GO:0005770">
    <property type="term" value="C:late endosome"/>
    <property type="evidence" value="ECO:0007669"/>
    <property type="project" value="UniProtKB-SubCell"/>
</dbReference>
<keyword evidence="10" id="KW-0967">Endosome</keyword>
<evidence type="ECO:0000256" key="10">
    <source>
        <dbReference type="ARBA" id="ARBA00022753"/>
    </source>
</evidence>
<evidence type="ECO:0000256" key="1">
    <source>
        <dbReference type="ARBA" id="ARBA00004141"/>
    </source>
</evidence>
<evidence type="ECO:0000256" key="4">
    <source>
        <dbReference type="ARBA" id="ARBA00004412"/>
    </source>
</evidence>
<evidence type="ECO:0000256" key="7">
    <source>
        <dbReference type="ARBA" id="ARBA00004603"/>
    </source>
</evidence>
<dbReference type="GO" id="GO:0005769">
    <property type="term" value="C:early endosome"/>
    <property type="evidence" value="ECO:0007669"/>
    <property type="project" value="UniProtKB-SubCell"/>
</dbReference>
<keyword evidence="9 18" id="KW-0812">Transmembrane</keyword>
<evidence type="ECO:0000256" key="11">
    <source>
        <dbReference type="ARBA" id="ARBA00022989"/>
    </source>
</evidence>
<feature type="transmembrane region" description="Helical" evidence="18">
    <location>
        <begin position="71"/>
        <end position="89"/>
    </location>
</feature>
<evidence type="ECO:0000256" key="15">
    <source>
        <dbReference type="ARBA" id="ARBA00023329"/>
    </source>
</evidence>
<dbReference type="GO" id="GO:0016020">
    <property type="term" value="C:membrane"/>
    <property type="evidence" value="ECO:0007669"/>
    <property type="project" value="UniProtKB-SubCell"/>
</dbReference>
<dbReference type="GO" id="GO:0055037">
    <property type="term" value="C:recycling endosome"/>
    <property type="evidence" value="ECO:0007669"/>
    <property type="project" value="UniProtKB-SubCell"/>
</dbReference>
<comment type="subcellular location">
    <subcellularLocation>
        <location evidence="5">Cytoplasmic vesicle</location>
        <location evidence="5">Autophagosome</location>
    </subcellularLocation>
    <subcellularLocation>
        <location evidence="3">Cytoplasmic vesicle</location>
        <location evidence="3">Secretory vesicle</location>
        <location evidence="3">Synaptic vesicle</location>
    </subcellularLocation>
    <subcellularLocation>
        <location evidence="4">Early endosome</location>
    </subcellularLocation>
    <subcellularLocation>
        <location evidence="6">Golgi apparatus</location>
        <location evidence="6">trans-Golgi network</location>
    </subcellularLocation>
    <subcellularLocation>
        <location evidence="7">Late endosome</location>
    </subcellularLocation>
    <subcellularLocation>
        <location evidence="1">Membrane</location>
        <topology evidence="1">Multi-pass membrane protein</topology>
    </subcellularLocation>
    <subcellularLocation>
        <location evidence="2">Recycling endosome</location>
    </subcellularLocation>
</comment>
<evidence type="ECO:0000256" key="13">
    <source>
        <dbReference type="ARBA" id="ARBA00023034"/>
    </source>
</evidence>
<evidence type="ECO:0000256" key="14">
    <source>
        <dbReference type="ARBA" id="ARBA00023136"/>
    </source>
</evidence>
<comment type="caution">
    <text evidence="19">The sequence shown here is derived from an EMBL/GenBank/DDBJ whole genome shotgun (WGS) entry which is preliminary data.</text>
</comment>
<evidence type="ECO:0000256" key="5">
    <source>
        <dbReference type="ARBA" id="ARBA00004419"/>
    </source>
</evidence>
<dbReference type="EMBL" id="JAPXFL010000003">
    <property type="protein sequence ID" value="KAK9508942.1"/>
    <property type="molecule type" value="Genomic_DNA"/>
</dbReference>
<keyword evidence="15" id="KW-0968">Cytoplasmic vesicle</keyword>
<keyword evidence="11 18" id="KW-1133">Transmembrane helix</keyword>
<protein>
    <recommendedName>
        <fullName evidence="17">Transmembrane protein 230</fullName>
    </recommendedName>
</protein>
<dbReference type="InterPro" id="IPR008590">
    <property type="entry name" value="TMEM_230/134"/>
</dbReference>
<evidence type="ECO:0000313" key="19">
    <source>
        <dbReference type="EMBL" id="KAK9508942.1"/>
    </source>
</evidence>
<evidence type="ECO:0000256" key="16">
    <source>
        <dbReference type="ARBA" id="ARBA00024003"/>
    </source>
</evidence>
<reference evidence="19 20" key="1">
    <citation type="submission" date="2022-12" db="EMBL/GenBank/DDBJ databases">
        <title>Chromosome-level genome assembly of true bugs.</title>
        <authorList>
            <person name="Ma L."/>
            <person name="Li H."/>
        </authorList>
    </citation>
    <scope>NUCLEOTIDE SEQUENCE [LARGE SCALE GENOMIC DNA]</scope>
    <source>
        <strain evidence="19">Lab_2022b</strain>
    </source>
</reference>
<dbReference type="PANTHER" id="PTHR15664">
    <property type="entry name" value="C20ORF30 PROTEIN"/>
    <property type="match status" value="1"/>
</dbReference>